<proteinExistence type="predicted"/>
<evidence type="ECO:0000313" key="2">
    <source>
        <dbReference type="Proteomes" id="UP001152885"/>
    </source>
</evidence>
<dbReference type="OrthoDB" id="2150604at2759"/>
<evidence type="ECO:0000313" key="1">
    <source>
        <dbReference type="EMBL" id="CAI5760255.1"/>
    </source>
</evidence>
<dbReference type="SUPFAM" id="SSF52777">
    <property type="entry name" value="CoA-dependent acyltransferases"/>
    <property type="match status" value="1"/>
</dbReference>
<dbReference type="PANTHER" id="PTHR28037">
    <property type="entry name" value="ALCOHOL O-ACETYLTRANSFERASE 1-RELATED"/>
    <property type="match status" value="1"/>
</dbReference>
<name>A0A9W4TZ19_9ASCO</name>
<dbReference type="Proteomes" id="UP001152885">
    <property type="component" value="Unassembled WGS sequence"/>
</dbReference>
<sequence>MDLRKPSFFERYQLHRTVNKYYSNFNITIEYPQFTKEQLSQALKSLIQAHPILSCNFFKTDEIEDDCRNYVLRPFEVKFDDVVSYTNYEITPEYFQYLNSIYFNLDEKKPLWKILVNGNYVTIVCNHTYLDGNSGVGFHNELIANLKNQDCQFESILTNGNITSVPVPIDDVSNLYKPSLFFKIYEIGKHYLLPKEECFKTIPISIGQKVNYRILQFTNHELQHILTRSKSLKFTSYFLSCAVKVFRQFHNDKSVSLAIPMNGRRYDNGLDMFQICTAASNIIVNPEINDDKVGEYISTKLATDLNTRNPFYVVGLLRLMNIGNLLKDKIGSFDRSTMEVSNVGKLNVMNGWFSQDNGFSSHLQFNIMTSNSGLSIVLGSHDEVEDIMKEYVDMLKAELLN</sequence>
<organism evidence="1 2">
    <name type="scientific">Candida verbasci</name>
    <dbReference type="NCBI Taxonomy" id="1227364"/>
    <lineage>
        <taxon>Eukaryota</taxon>
        <taxon>Fungi</taxon>
        <taxon>Dikarya</taxon>
        <taxon>Ascomycota</taxon>
        <taxon>Saccharomycotina</taxon>
        <taxon>Pichiomycetes</taxon>
        <taxon>Debaryomycetaceae</taxon>
        <taxon>Candida/Lodderomyces clade</taxon>
        <taxon>Candida</taxon>
    </lineage>
</organism>
<dbReference type="InterPro" id="IPR010828">
    <property type="entry name" value="Atf2/Sli1-like"/>
</dbReference>
<accession>A0A9W4TZ19</accession>
<protein>
    <recommendedName>
        <fullName evidence="3">Alcohol acetyltransferase</fullName>
    </recommendedName>
</protein>
<evidence type="ECO:0008006" key="3">
    <source>
        <dbReference type="Google" id="ProtNLM"/>
    </source>
</evidence>
<dbReference type="GO" id="GO:0008080">
    <property type="term" value="F:N-acetyltransferase activity"/>
    <property type="evidence" value="ECO:0007669"/>
    <property type="project" value="TreeGrafter"/>
</dbReference>
<keyword evidence="2" id="KW-1185">Reference proteome</keyword>
<dbReference type="PANTHER" id="PTHR28037:SF1">
    <property type="entry name" value="ALCOHOL O-ACETYLTRANSFERASE 1-RELATED"/>
    <property type="match status" value="1"/>
</dbReference>
<dbReference type="Pfam" id="PF07247">
    <property type="entry name" value="AATase"/>
    <property type="match status" value="1"/>
</dbReference>
<comment type="caution">
    <text evidence="1">The sequence shown here is derived from an EMBL/GenBank/DDBJ whole genome shotgun (WGS) entry which is preliminary data.</text>
</comment>
<dbReference type="AlphaFoldDB" id="A0A9W4TZ19"/>
<gene>
    <name evidence="1" type="ORF">CANVERA_P4765</name>
</gene>
<dbReference type="EMBL" id="CANTUO010000006">
    <property type="protein sequence ID" value="CAI5760255.1"/>
    <property type="molecule type" value="Genomic_DNA"/>
</dbReference>
<reference evidence="1" key="1">
    <citation type="submission" date="2022-12" db="EMBL/GenBank/DDBJ databases">
        <authorList>
            <person name="Brejova B."/>
        </authorList>
    </citation>
    <scope>NUCLEOTIDE SEQUENCE</scope>
</reference>
<dbReference type="InterPro" id="IPR052058">
    <property type="entry name" value="Alcohol_O-acetyltransferase"/>
</dbReference>